<protein>
    <submittedName>
        <fullName evidence="2">Uncharacterized protein</fullName>
    </submittedName>
</protein>
<name>A0A1M3L284_9BACT</name>
<organism evidence="2 3">
    <name type="scientific">Candidatus Kapaibacterium thiocyanatum</name>
    <dbReference type="NCBI Taxonomy" id="1895771"/>
    <lineage>
        <taxon>Bacteria</taxon>
        <taxon>Pseudomonadati</taxon>
        <taxon>Candidatus Kapaibacteriota</taxon>
        <taxon>Candidatus Kapaibacteriia</taxon>
        <taxon>Candidatus Kapaibacteriales</taxon>
        <taxon>Candidatus Kapaibacteriaceae</taxon>
        <taxon>Candidatus Kapaibacterium</taxon>
    </lineage>
</organism>
<gene>
    <name evidence="2" type="ORF">BGO89_02630</name>
</gene>
<evidence type="ECO:0000313" key="2">
    <source>
        <dbReference type="EMBL" id="OJX59332.1"/>
    </source>
</evidence>
<feature type="transmembrane region" description="Helical" evidence="1">
    <location>
        <begin position="36"/>
        <end position="55"/>
    </location>
</feature>
<keyword evidence="1" id="KW-1133">Transmembrane helix</keyword>
<evidence type="ECO:0000313" key="3">
    <source>
        <dbReference type="Proteomes" id="UP000184233"/>
    </source>
</evidence>
<dbReference type="AlphaFoldDB" id="A0A1M3L284"/>
<keyword evidence="1" id="KW-0812">Transmembrane</keyword>
<dbReference type="STRING" id="1895771.BGO89_02630"/>
<evidence type="ECO:0000256" key="1">
    <source>
        <dbReference type="SAM" id="Phobius"/>
    </source>
</evidence>
<keyword evidence="1" id="KW-0472">Membrane</keyword>
<comment type="caution">
    <text evidence="2">The sequence shown here is derived from an EMBL/GenBank/DDBJ whole genome shotgun (WGS) entry which is preliminary data.</text>
</comment>
<proteinExistence type="predicted"/>
<accession>A0A1M3L284</accession>
<feature type="transmembrane region" description="Helical" evidence="1">
    <location>
        <begin position="6"/>
        <end position="24"/>
    </location>
</feature>
<reference evidence="2 3" key="1">
    <citation type="submission" date="2016-09" db="EMBL/GenBank/DDBJ databases">
        <title>Genome-resolved meta-omics ties microbial dynamics to process performance in biotechnology for thiocyanate degradation.</title>
        <authorList>
            <person name="Kantor R.S."/>
            <person name="Huddy R.J."/>
            <person name="Iyer R."/>
            <person name="Thomas B.C."/>
            <person name="Brown C.T."/>
            <person name="Anantharaman K."/>
            <person name="Tringe S."/>
            <person name="Hettich R.L."/>
            <person name="Harrison S.T."/>
            <person name="Banfield J.F."/>
        </authorList>
    </citation>
    <scope>NUCLEOTIDE SEQUENCE [LARGE SCALE GENOMIC DNA]</scope>
    <source>
        <strain evidence="2">59-99</strain>
    </source>
</reference>
<dbReference type="EMBL" id="MKVH01000013">
    <property type="protein sequence ID" value="OJX59332.1"/>
    <property type="molecule type" value="Genomic_DNA"/>
</dbReference>
<sequence length="65" mass="7190">MTVINYAARILVILVGMAILGGISPFKGLSSPLHEIFGIVVILFGTLRLVMYILARRRSNDDDEE</sequence>
<dbReference type="Proteomes" id="UP000184233">
    <property type="component" value="Unassembled WGS sequence"/>
</dbReference>